<feature type="domain" description="Reverse transcriptase zinc-binding" evidence="1">
    <location>
        <begin position="44"/>
        <end position="133"/>
    </location>
</feature>
<sequence length="211" mass="24861">MAWDEELIRDIFTERDVNLILQIPPRLWARIDVISWDKDKKGAFTVKSGYKFLYSITPDEAINYREVWKRLWNSNTPPKVKIFIWTAACNVLPTMVQLLKKRVNMEEFYSVCYLNSESTKHTLFRCHFAQDCWRLSNIGFLAGNVNSVMEGLSNLFSSLDFEVSDGALVLMWGIWDSRNKLVWNQTHFHLHQWYLSPLVSCSNRRKLVFLS</sequence>
<comment type="caution">
    <text evidence="2">The sequence shown here is derived from an EMBL/GenBank/DDBJ whole genome shotgun (WGS) entry which is preliminary data.</text>
</comment>
<gene>
    <name evidence="2" type="ORF">P3X46_005009</name>
</gene>
<keyword evidence="3" id="KW-1185">Reference proteome</keyword>
<dbReference type="InterPro" id="IPR026960">
    <property type="entry name" value="RVT-Znf"/>
</dbReference>
<dbReference type="EMBL" id="JARPOI010000003">
    <property type="protein sequence ID" value="KAJ9185367.1"/>
    <property type="molecule type" value="Genomic_DNA"/>
</dbReference>
<evidence type="ECO:0000313" key="3">
    <source>
        <dbReference type="Proteomes" id="UP001174677"/>
    </source>
</evidence>
<evidence type="ECO:0000313" key="2">
    <source>
        <dbReference type="EMBL" id="KAJ9185367.1"/>
    </source>
</evidence>
<evidence type="ECO:0000259" key="1">
    <source>
        <dbReference type="Pfam" id="PF13966"/>
    </source>
</evidence>
<dbReference type="Proteomes" id="UP001174677">
    <property type="component" value="Chromosome 3"/>
</dbReference>
<name>A0ABQ9N0Z4_HEVBR</name>
<reference evidence="2" key="1">
    <citation type="journal article" date="2023" name="Plant Biotechnol. J.">
        <title>Chromosome-level wild Hevea brasiliensis genome provides new tools for genomic-assisted breeding and valuable loci to elevate rubber yield.</title>
        <authorList>
            <person name="Cheng H."/>
            <person name="Song X."/>
            <person name="Hu Y."/>
            <person name="Wu T."/>
            <person name="Yang Q."/>
            <person name="An Z."/>
            <person name="Feng S."/>
            <person name="Deng Z."/>
            <person name="Wu W."/>
            <person name="Zeng X."/>
            <person name="Tu M."/>
            <person name="Wang X."/>
            <person name="Huang H."/>
        </authorList>
    </citation>
    <scope>NUCLEOTIDE SEQUENCE</scope>
    <source>
        <strain evidence="2">MT/VB/25A 57/8</strain>
    </source>
</reference>
<dbReference type="Pfam" id="PF13966">
    <property type="entry name" value="zf-RVT"/>
    <property type="match status" value="1"/>
</dbReference>
<proteinExistence type="predicted"/>
<organism evidence="2 3">
    <name type="scientific">Hevea brasiliensis</name>
    <name type="common">Para rubber tree</name>
    <name type="synonym">Siphonia brasiliensis</name>
    <dbReference type="NCBI Taxonomy" id="3981"/>
    <lineage>
        <taxon>Eukaryota</taxon>
        <taxon>Viridiplantae</taxon>
        <taxon>Streptophyta</taxon>
        <taxon>Embryophyta</taxon>
        <taxon>Tracheophyta</taxon>
        <taxon>Spermatophyta</taxon>
        <taxon>Magnoliopsida</taxon>
        <taxon>eudicotyledons</taxon>
        <taxon>Gunneridae</taxon>
        <taxon>Pentapetalae</taxon>
        <taxon>rosids</taxon>
        <taxon>fabids</taxon>
        <taxon>Malpighiales</taxon>
        <taxon>Euphorbiaceae</taxon>
        <taxon>Crotonoideae</taxon>
        <taxon>Micrandreae</taxon>
        <taxon>Hevea</taxon>
    </lineage>
</organism>
<protein>
    <recommendedName>
        <fullName evidence="1">Reverse transcriptase zinc-binding domain-containing protein</fullName>
    </recommendedName>
</protein>
<accession>A0ABQ9N0Z4</accession>